<evidence type="ECO:0000313" key="1">
    <source>
        <dbReference type="EMBL" id="KTB46422.1"/>
    </source>
</evidence>
<proteinExistence type="predicted"/>
<dbReference type="EMBL" id="LATX01000355">
    <property type="protein sequence ID" value="KTB46422.1"/>
    <property type="molecule type" value="Genomic_DNA"/>
</dbReference>
<comment type="caution">
    <text evidence="1">The sequence shown here is derived from an EMBL/GenBank/DDBJ whole genome shotgun (WGS) entry which is preliminary data.</text>
</comment>
<evidence type="ECO:0000313" key="2">
    <source>
        <dbReference type="Proteomes" id="UP000054988"/>
    </source>
</evidence>
<reference evidence="1 2" key="1">
    <citation type="submission" date="2015-12" db="EMBL/GenBank/DDBJ databases">
        <title>Draft genome sequence of Moniliophthora roreri, the causal agent of frosty pod rot of cacao.</title>
        <authorList>
            <person name="Aime M.C."/>
            <person name="Diaz-Valderrama J.R."/>
            <person name="Kijpornyongpan T."/>
            <person name="Phillips-Mora W."/>
        </authorList>
    </citation>
    <scope>NUCLEOTIDE SEQUENCE [LARGE SCALE GENOMIC DNA]</scope>
    <source>
        <strain evidence="1 2">MCA 2952</strain>
    </source>
</reference>
<gene>
    <name evidence="1" type="ORF">WG66_1001</name>
</gene>
<dbReference type="AlphaFoldDB" id="A0A0W0GCY6"/>
<name>A0A0W0GCY6_MONRR</name>
<protein>
    <submittedName>
        <fullName evidence="1">Uncharacterized protein</fullName>
    </submittedName>
</protein>
<organism evidence="1 2">
    <name type="scientific">Moniliophthora roreri</name>
    <name type="common">Frosty pod rot fungus</name>
    <name type="synonym">Monilia roreri</name>
    <dbReference type="NCBI Taxonomy" id="221103"/>
    <lineage>
        <taxon>Eukaryota</taxon>
        <taxon>Fungi</taxon>
        <taxon>Dikarya</taxon>
        <taxon>Basidiomycota</taxon>
        <taxon>Agaricomycotina</taxon>
        <taxon>Agaricomycetes</taxon>
        <taxon>Agaricomycetidae</taxon>
        <taxon>Agaricales</taxon>
        <taxon>Marasmiineae</taxon>
        <taxon>Marasmiaceae</taxon>
        <taxon>Moniliophthora</taxon>
    </lineage>
</organism>
<sequence length="60" mass="6313">MSYGGVFLLLRGIGDVGYLNDVEASPAAGSDTPNLRSHMSNLASDFLHRAQTMSTATPSN</sequence>
<accession>A0A0W0GCY6</accession>
<dbReference type="Proteomes" id="UP000054988">
    <property type="component" value="Unassembled WGS sequence"/>
</dbReference>